<dbReference type="PROSITE" id="PS50026">
    <property type="entry name" value="EGF_3"/>
    <property type="match status" value="2"/>
</dbReference>
<dbReference type="PROSITE" id="PS01186">
    <property type="entry name" value="EGF_2"/>
    <property type="match status" value="1"/>
</dbReference>
<feature type="domain" description="EGF-like" evidence="3">
    <location>
        <begin position="187"/>
        <end position="231"/>
    </location>
</feature>
<feature type="chain" id="PRO_5002037006" evidence="2">
    <location>
        <begin position="17"/>
        <end position="380"/>
    </location>
</feature>
<dbReference type="Pfam" id="PF00008">
    <property type="entry name" value="EGF"/>
    <property type="match status" value="1"/>
</dbReference>
<name>A0A0A7CMP6_9STRA</name>
<feature type="domain" description="EGF-like" evidence="3">
    <location>
        <begin position="234"/>
        <end position="273"/>
    </location>
</feature>
<evidence type="ECO:0000256" key="2">
    <source>
        <dbReference type="SAM" id="SignalP"/>
    </source>
</evidence>
<keyword evidence="1" id="KW-1015">Disulfide bond</keyword>
<sequence length="380" mass="39497">MLKLVLFAAFLGLIEAQELQGRCTTNSDCSADAACVTVDTGRSAFSKCTASQPLCEGLTFGHCPSTDSEVGPMMCVFVATDKIRNVECCTSTTGQTLIAAPDGSVVLSDTSGTSTVTTSTTTTTTSTKANSTSTTDVITKPTRLLQSSTCLNCYKTPSINKTIAGTFQCVQLGQCKTKSVFPAVCDTGVSCSTGKNEICSNHGTCTPTDSDAPEAKYRCLCDVGFGGRFCDQVLSNNCVADCGLGGTCVDVQHHLQSIGQCVCNKGYAGDQCFGCTSDTVCNSANKGNPPPSLPSPHPFLRQTNALALPVLVATFVKPPVSPPQQPTLAFSLILANPIAAPKVSAPTVFATASVNVSVQPAPPAKNQVHQPHLNPFAHFS</sequence>
<dbReference type="EMBL" id="KM038238">
    <property type="protein sequence ID" value="AIG55699.1"/>
    <property type="molecule type" value="Genomic_DNA"/>
</dbReference>
<feature type="disulfide bond" evidence="1">
    <location>
        <begin position="221"/>
        <end position="230"/>
    </location>
</feature>
<keyword evidence="2" id="KW-0732">Signal</keyword>
<proteinExistence type="predicted"/>
<feature type="disulfide bond" evidence="1">
    <location>
        <begin position="238"/>
        <end position="248"/>
    </location>
</feature>
<accession>A0A0A7CMP6</accession>
<dbReference type="AlphaFoldDB" id="A0A0A7CMP6"/>
<dbReference type="PROSITE" id="PS00022">
    <property type="entry name" value="EGF_1"/>
    <property type="match status" value="2"/>
</dbReference>
<dbReference type="InterPro" id="IPR000742">
    <property type="entry name" value="EGF"/>
</dbReference>
<evidence type="ECO:0000313" key="4">
    <source>
        <dbReference type="EMBL" id="AIG55699.1"/>
    </source>
</evidence>
<evidence type="ECO:0000259" key="3">
    <source>
        <dbReference type="PROSITE" id="PS50026"/>
    </source>
</evidence>
<dbReference type="SUPFAM" id="SSF57196">
    <property type="entry name" value="EGF/Laminin"/>
    <property type="match status" value="1"/>
</dbReference>
<organism evidence="4">
    <name type="scientific">Thraustotheca clavata</name>
    <dbReference type="NCBI Taxonomy" id="74557"/>
    <lineage>
        <taxon>Eukaryota</taxon>
        <taxon>Sar</taxon>
        <taxon>Stramenopiles</taxon>
        <taxon>Oomycota</taxon>
        <taxon>Saprolegniomycetes</taxon>
        <taxon>Saprolegniales</taxon>
        <taxon>Achlyaceae</taxon>
        <taxon>Thraustotheca</taxon>
    </lineage>
</organism>
<feature type="signal peptide" evidence="2">
    <location>
        <begin position="1"/>
        <end position="16"/>
    </location>
</feature>
<dbReference type="SMART" id="SM00181">
    <property type="entry name" value="EGF"/>
    <property type="match status" value="2"/>
</dbReference>
<protein>
    <submittedName>
        <fullName evidence="4">Secreted protein</fullName>
    </submittedName>
</protein>
<reference evidence="4" key="1">
    <citation type="journal article" date="2014" name="Genome Biol. Evol.">
        <title>The secreted proteins of Achlya hypogyna and Thraustotheca clavata identify the ancestral oomycete secretome and reveal gene acquisitions by horizontal gene transfer.</title>
        <authorList>
            <person name="Misner I."/>
            <person name="Blouin N."/>
            <person name="Leonard G."/>
            <person name="Richards T.A."/>
            <person name="Lane C.E."/>
        </authorList>
    </citation>
    <scope>NUCLEOTIDE SEQUENCE</scope>
    <source>
        <strain evidence="4">ATCC 34112</strain>
    </source>
</reference>
<comment type="caution">
    <text evidence="1">Lacks conserved residue(s) required for the propagation of feature annotation.</text>
</comment>
<evidence type="ECO:0000256" key="1">
    <source>
        <dbReference type="PROSITE-ProRule" id="PRU00076"/>
    </source>
</evidence>
<feature type="disulfide bond" evidence="1">
    <location>
        <begin position="263"/>
        <end position="272"/>
    </location>
</feature>
<keyword evidence="1" id="KW-0245">EGF-like domain</keyword>
<dbReference type="Gene3D" id="2.10.25.10">
    <property type="entry name" value="Laminin"/>
    <property type="match status" value="1"/>
</dbReference>